<dbReference type="PANTHER" id="PTHR48125:SF12">
    <property type="entry name" value="AT HOOK TRANSCRIPTION FACTOR FAMILY-RELATED"/>
    <property type="match status" value="1"/>
</dbReference>
<organism evidence="2 3">
    <name type="scientific">Steccherinum ochraceum</name>
    <dbReference type="NCBI Taxonomy" id="92696"/>
    <lineage>
        <taxon>Eukaryota</taxon>
        <taxon>Fungi</taxon>
        <taxon>Dikarya</taxon>
        <taxon>Basidiomycota</taxon>
        <taxon>Agaricomycotina</taxon>
        <taxon>Agaricomycetes</taxon>
        <taxon>Polyporales</taxon>
        <taxon>Steccherinaceae</taxon>
        <taxon>Steccherinum</taxon>
    </lineage>
</organism>
<protein>
    <submittedName>
        <fullName evidence="2">Uncharacterized protein</fullName>
    </submittedName>
</protein>
<feature type="compositionally biased region" description="Polar residues" evidence="1">
    <location>
        <begin position="170"/>
        <end position="180"/>
    </location>
</feature>
<sequence length="743" mass="80607">MATSHSKKTPPTPAPAWQDMSAEERGFYTSTRRLEAALGARRPGDDGPKAPWRDNFRQELSEVASRWQQVYKQNPTSARIPISLLAMMQWWSDVTFQKRDSWSDEFFQESLVRFRRNTQRIPAFDGEPTGAEQGLGENQWWASEPTRPLSASPDASPRAPSPGPSRKTSRSSGRTASKAASDSGDESSPPPPLPNPNVRPPQPPTSPDLPADPKPRVTKPLRPKVPGGSKSKDVAPAPPHPTAPAFPSGRKRYPKEFGNGKYIDLSRTGELTSEELGLLKYPFTSLLVCENCAKADHPCQVNMSSPTAHAYACLRCKTTRKKCTMIPSRVDGAAATGAQVTRFMIGFHRYCLDCQAAGLPIPTTLPLIPNDVISTRAPKKARPTSQKPTAPAASKKRRAPDTDNDGDGTDGGAVPQHAVAEKAGGVTEWEADDEDGSTAGPATRAKRRRRRAGGAVKDVQPRGAKSRPKPRAKKGSTTAAGKGKAKAAREEEAEGDKTEPESEDEPEQEDRKGKGKAVDRGPARKRMRMVVEVPPPMNQEEFQNLQSVARRTFSTPGPSVTVAPPFTPDSSGSPPPPPQAHDTPPPPLSQLDVMSGLKDELLAQVISDLRQDITPDHARVMGMWPSEGLSAEVVARDELWNGRVQRLVPALLDELENARTRLALVNAELYALRRENAHQATRIVDFLDPFDTRTSLRRPRLDGVTSEGGTSFPPPQSPATPTASSSHERPPSSGGHAAPEDME</sequence>
<keyword evidence="3" id="KW-1185">Reference proteome</keyword>
<comment type="caution">
    <text evidence="2">The sequence shown here is derived from an EMBL/GenBank/DDBJ whole genome shotgun (WGS) entry which is preliminary data.</text>
</comment>
<feature type="compositionally biased region" description="Low complexity" evidence="1">
    <location>
        <begin position="147"/>
        <end position="158"/>
    </location>
</feature>
<name>A0A4R0R2R3_9APHY</name>
<dbReference type="EMBL" id="RWJN01000666">
    <property type="protein sequence ID" value="TCD60063.1"/>
    <property type="molecule type" value="Genomic_DNA"/>
</dbReference>
<feature type="compositionally biased region" description="Pro residues" evidence="1">
    <location>
        <begin position="188"/>
        <end position="212"/>
    </location>
</feature>
<feature type="compositionally biased region" description="Basic and acidic residues" evidence="1">
    <location>
        <begin position="509"/>
        <end position="522"/>
    </location>
</feature>
<dbReference type="PANTHER" id="PTHR48125">
    <property type="entry name" value="LP07818P1"/>
    <property type="match status" value="1"/>
</dbReference>
<evidence type="ECO:0000313" key="2">
    <source>
        <dbReference type="EMBL" id="TCD60063.1"/>
    </source>
</evidence>
<feature type="compositionally biased region" description="Basic residues" evidence="1">
    <location>
        <begin position="464"/>
        <end position="474"/>
    </location>
</feature>
<accession>A0A4R0R2R3</accession>
<feature type="compositionally biased region" description="Basic and acidic residues" evidence="1">
    <location>
        <begin position="487"/>
        <end position="500"/>
    </location>
</feature>
<gene>
    <name evidence="2" type="ORF">EIP91_010789</name>
</gene>
<feature type="region of interest" description="Disordered" evidence="1">
    <location>
        <begin position="697"/>
        <end position="743"/>
    </location>
</feature>
<reference evidence="2 3" key="1">
    <citation type="submission" date="2018-11" db="EMBL/GenBank/DDBJ databases">
        <title>Genome assembly of Steccherinum ochraceum LE-BIN_3174, the white-rot fungus of the Steccherinaceae family (The Residual Polyporoid clade, Polyporales, Basidiomycota).</title>
        <authorList>
            <person name="Fedorova T.V."/>
            <person name="Glazunova O.A."/>
            <person name="Landesman E.O."/>
            <person name="Moiseenko K.V."/>
            <person name="Psurtseva N.V."/>
            <person name="Savinova O.S."/>
            <person name="Shakhova N.V."/>
            <person name="Tyazhelova T.V."/>
            <person name="Vasina D.V."/>
        </authorList>
    </citation>
    <scope>NUCLEOTIDE SEQUENCE [LARGE SCALE GENOMIC DNA]</scope>
    <source>
        <strain evidence="2 3">LE-BIN_3174</strain>
    </source>
</reference>
<dbReference type="AlphaFoldDB" id="A0A4R0R2R3"/>
<feature type="compositionally biased region" description="Polar residues" evidence="1">
    <location>
        <begin position="540"/>
        <end position="558"/>
    </location>
</feature>
<proteinExistence type="predicted"/>
<dbReference type="Proteomes" id="UP000292702">
    <property type="component" value="Unassembled WGS sequence"/>
</dbReference>
<evidence type="ECO:0000313" key="3">
    <source>
        <dbReference type="Proteomes" id="UP000292702"/>
    </source>
</evidence>
<feature type="compositionally biased region" description="Pro residues" evidence="1">
    <location>
        <begin position="573"/>
        <end position="588"/>
    </location>
</feature>
<feature type="region of interest" description="Disordered" evidence="1">
    <location>
        <begin position="374"/>
        <end position="591"/>
    </location>
</feature>
<feature type="region of interest" description="Disordered" evidence="1">
    <location>
        <begin position="143"/>
        <end position="253"/>
    </location>
</feature>
<evidence type="ECO:0000256" key="1">
    <source>
        <dbReference type="SAM" id="MobiDB-lite"/>
    </source>
</evidence>
<feature type="region of interest" description="Disordered" evidence="1">
    <location>
        <begin position="1"/>
        <end position="22"/>
    </location>
</feature>
<feature type="non-terminal residue" evidence="2">
    <location>
        <position position="743"/>
    </location>
</feature>